<feature type="domain" description="ABC transporter" evidence="4">
    <location>
        <begin position="4"/>
        <end position="215"/>
    </location>
</feature>
<keyword evidence="2 5" id="KW-0067">ATP-binding</keyword>
<dbReference type="PROSITE" id="PS50893">
    <property type="entry name" value="ABC_TRANSPORTER_2"/>
    <property type="match status" value="1"/>
</dbReference>
<organism evidence="5 6">
    <name type="scientific">Coprobacter tertius</name>
    <dbReference type="NCBI Taxonomy" id="2944915"/>
    <lineage>
        <taxon>Bacteria</taxon>
        <taxon>Pseudomonadati</taxon>
        <taxon>Bacteroidota</taxon>
        <taxon>Bacteroidia</taxon>
        <taxon>Bacteroidales</taxon>
        <taxon>Barnesiellaceae</taxon>
        <taxon>Coprobacter</taxon>
    </lineage>
</organism>
<dbReference type="PROSITE" id="PS00211">
    <property type="entry name" value="ABC_TRANSPORTER_1"/>
    <property type="match status" value="1"/>
</dbReference>
<evidence type="ECO:0000256" key="2">
    <source>
        <dbReference type="ARBA" id="ARBA00022840"/>
    </source>
</evidence>
<dbReference type="InterPro" id="IPR017871">
    <property type="entry name" value="ABC_transporter-like_CS"/>
</dbReference>
<keyword evidence="6" id="KW-1185">Reference proteome</keyword>
<proteinExistence type="predicted"/>
<protein>
    <submittedName>
        <fullName evidence="5">ATP-binding cassette domain-containing protein</fullName>
    </submittedName>
</protein>
<dbReference type="Gene3D" id="3.40.50.300">
    <property type="entry name" value="P-loop containing nucleotide triphosphate hydrolases"/>
    <property type="match status" value="1"/>
</dbReference>
<gene>
    <name evidence="5" type="ORF">NMU02_05145</name>
</gene>
<evidence type="ECO:0000256" key="3">
    <source>
        <dbReference type="ARBA" id="ARBA00022967"/>
    </source>
</evidence>
<evidence type="ECO:0000313" key="6">
    <source>
        <dbReference type="Proteomes" id="UP001205603"/>
    </source>
</evidence>
<dbReference type="RefSeq" id="WP_255026290.1">
    <property type="nucleotide sequence ID" value="NZ_JANDHW010000004.1"/>
</dbReference>
<dbReference type="PANTHER" id="PTHR42798">
    <property type="entry name" value="LIPOPROTEIN-RELEASING SYSTEM ATP-BINDING PROTEIN LOLD"/>
    <property type="match status" value="1"/>
</dbReference>
<dbReference type="InterPro" id="IPR027417">
    <property type="entry name" value="P-loop_NTPase"/>
</dbReference>
<accession>A0ABT1MFR8</accession>
<dbReference type="Pfam" id="PF00005">
    <property type="entry name" value="ABC_tran"/>
    <property type="match status" value="1"/>
</dbReference>
<dbReference type="SUPFAM" id="SSF52540">
    <property type="entry name" value="P-loop containing nucleoside triphosphate hydrolases"/>
    <property type="match status" value="1"/>
</dbReference>
<evidence type="ECO:0000256" key="1">
    <source>
        <dbReference type="ARBA" id="ARBA00022741"/>
    </source>
</evidence>
<evidence type="ECO:0000313" key="5">
    <source>
        <dbReference type="EMBL" id="MCP9611472.1"/>
    </source>
</evidence>
<comment type="caution">
    <text evidence="5">The sequence shown here is derived from an EMBL/GenBank/DDBJ whole genome shotgun (WGS) entry which is preliminary data.</text>
</comment>
<keyword evidence="1" id="KW-0547">Nucleotide-binding</keyword>
<dbReference type="Proteomes" id="UP001205603">
    <property type="component" value="Unassembled WGS sequence"/>
</dbReference>
<reference evidence="5 6" key="1">
    <citation type="submission" date="2022-07" db="EMBL/GenBank/DDBJ databases">
        <title>Fecal culturing of patients with breast cancer.</title>
        <authorList>
            <person name="Teng N.M.Y."/>
            <person name="Kiu R."/>
            <person name="Evans R."/>
            <person name="Baker D.J."/>
            <person name="Zenner C."/>
            <person name="Robinson S.D."/>
            <person name="Hall L.J."/>
        </authorList>
    </citation>
    <scope>NUCLEOTIDE SEQUENCE [LARGE SCALE GENOMIC DNA]</scope>
    <source>
        <strain evidence="5 6">LH1063</strain>
    </source>
</reference>
<dbReference type="PANTHER" id="PTHR42798:SF4">
    <property type="entry name" value="ABC TRANSPORTER DOMAIN-CONTAINING PROTEIN"/>
    <property type="match status" value="1"/>
</dbReference>
<dbReference type="GO" id="GO:0005524">
    <property type="term" value="F:ATP binding"/>
    <property type="evidence" value="ECO:0007669"/>
    <property type="project" value="UniProtKB-KW"/>
</dbReference>
<dbReference type="EMBL" id="JANDHW010000004">
    <property type="protein sequence ID" value="MCP9611472.1"/>
    <property type="molecule type" value="Genomic_DNA"/>
</dbReference>
<name>A0ABT1MFR8_9BACT</name>
<sequence>MEKIKLQQVLPAVFAENRSSLDSDIWLQDISFEKGKYYLIEAASGTGKSSLCSYLYGDRNDYSGSIFFDKKNCNILREKEWTEIRRHTFAYLFQDLRLFPELPAYENIELKNQLTRYKTEIEIRNYFDILGIGDKWNTKIGKMSFGQQQRVAFIRSICQPFDFILLDEPISHLDEENGKLMSRILLQEAAQQKAAIIVTSIGKHLDINYDKILSL</sequence>
<keyword evidence="3" id="KW-1278">Translocase</keyword>
<evidence type="ECO:0000259" key="4">
    <source>
        <dbReference type="PROSITE" id="PS50893"/>
    </source>
</evidence>
<dbReference type="InterPro" id="IPR003439">
    <property type="entry name" value="ABC_transporter-like_ATP-bd"/>
</dbReference>